<feature type="domain" description="Type II secretion system protein GspF" evidence="7">
    <location>
        <begin position="96"/>
        <end position="220"/>
    </location>
</feature>
<dbReference type="Pfam" id="PF00482">
    <property type="entry name" value="T2SSF"/>
    <property type="match status" value="1"/>
</dbReference>
<accession>A0A2N3XT26</accession>
<keyword evidence="2" id="KW-1003">Cell membrane</keyword>
<dbReference type="PANTHER" id="PTHR35007">
    <property type="entry name" value="INTEGRAL MEMBRANE PROTEIN-RELATED"/>
    <property type="match status" value="1"/>
</dbReference>
<comment type="caution">
    <text evidence="8">The sequence shown here is derived from an EMBL/GenBank/DDBJ whole genome shotgun (WGS) entry which is preliminary data.</text>
</comment>
<comment type="subcellular location">
    <subcellularLocation>
        <location evidence="1">Cell membrane</location>
        <topology evidence="1">Multi-pass membrane protein</topology>
    </subcellularLocation>
</comment>
<protein>
    <submittedName>
        <fullName evidence="8">Tight adherence protein B</fullName>
    </submittedName>
</protein>
<keyword evidence="9" id="KW-1185">Reference proteome</keyword>
<reference evidence="8" key="1">
    <citation type="submission" date="2017-12" db="EMBL/GenBank/DDBJ databases">
        <title>Sequencing the genomes of 1000 Actinobacteria strains.</title>
        <authorList>
            <person name="Klenk H.-P."/>
        </authorList>
    </citation>
    <scope>NUCLEOTIDE SEQUENCE [LARGE SCALE GENOMIC DNA]</scope>
    <source>
        <strain evidence="8">DSM 44228</strain>
    </source>
</reference>
<name>A0A2N3XT26_SACSN</name>
<dbReference type="GO" id="GO:0005886">
    <property type="term" value="C:plasma membrane"/>
    <property type="evidence" value="ECO:0007669"/>
    <property type="project" value="UniProtKB-SubCell"/>
</dbReference>
<keyword evidence="3 6" id="KW-0812">Transmembrane</keyword>
<keyword evidence="4 6" id="KW-1133">Transmembrane helix</keyword>
<dbReference type="RefSeq" id="WP_010307949.1">
    <property type="nucleotide sequence ID" value="NZ_CP061007.1"/>
</dbReference>
<dbReference type="AlphaFoldDB" id="A0A2N3XT26"/>
<dbReference type="InterPro" id="IPR018076">
    <property type="entry name" value="T2SS_GspF_dom"/>
</dbReference>
<keyword evidence="5 6" id="KW-0472">Membrane</keyword>
<evidence type="ECO:0000256" key="5">
    <source>
        <dbReference type="ARBA" id="ARBA00023136"/>
    </source>
</evidence>
<evidence type="ECO:0000256" key="6">
    <source>
        <dbReference type="SAM" id="Phobius"/>
    </source>
</evidence>
<evidence type="ECO:0000313" key="9">
    <source>
        <dbReference type="Proteomes" id="UP000233786"/>
    </source>
</evidence>
<evidence type="ECO:0000256" key="1">
    <source>
        <dbReference type="ARBA" id="ARBA00004651"/>
    </source>
</evidence>
<proteinExistence type="predicted"/>
<feature type="transmembrane region" description="Helical" evidence="6">
    <location>
        <begin position="45"/>
        <end position="73"/>
    </location>
</feature>
<feature type="transmembrane region" description="Helical" evidence="6">
    <location>
        <begin position="236"/>
        <end position="257"/>
    </location>
</feature>
<sequence length="266" mass="27854">MLIHALVVLAAAVLCWPEIRARERLRTVPAYVPGLPLRRAARLLAVPAVAVAGWSFAGPVGSCAGIALSLLGVKYWRSQRDWRQRLKQADELTAGLRLLVAQLRVGAHPAAAAEGAAAESGPAVGQVFQDMATTVRLGGDVATVLEAHDGAAELREPLGRMAKAWALAERHGVALADLLDSVRSDVERRAAFRRDVEAKMAGPRSTAAVLTGLPLFGLLFGEAVGAAPITVLTGGLLGQLLLLVGVALLCAGVGWTLRLTRAVVQP</sequence>
<evidence type="ECO:0000313" key="8">
    <source>
        <dbReference type="EMBL" id="PKW13809.1"/>
    </source>
</evidence>
<organism evidence="8 9">
    <name type="scientific">Saccharopolyspora spinosa</name>
    <dbReference type="NCBI Taxonomy" id="60894"/>
    <lineage>
        <taxon>Bacteria</taxon>
        <taxon>Bacillati</taxon>
        <taxon>Actinomycetota</taxon>
        <taxon>Actinomycetes</taxon>
        <taxon>Pseudonocardiales</taxon>
        <taxon>Pseudonocardiaceae</taxon>
        <taxon>Saccharopolyspora</taxon>
    </lineage>
</organism>
<feature type="transmembrane region" description="Helical" evidence="6">
    <location>
        <begin position="207"/>
        <end position="230"/>
    </location>
</feature>
<gene>
    <name evidence="8" type="ORF">A8926_1370</name>
</gene>
<dbReference type="STRING" id="994479.GCA_000194155_04086"/>
<dbReference type="EMBL" id="PJNB01000001">
    <property type="protein sequence ID" value="PKW13809.1"/>
    <property type="molecule type" value="Genomic_DNA"/>
</dbReference>
<evidence type="ECO:0000259" key="7">
    <source>
        <dbReference type="Pfam" id="PF00482"/>
    </source>
</evidence>
<dbReference type="Proteomes" id="UP000233786">
    <property type="component" value="Unassembled WGS sequence"/>
</dbReference>
<evidence type="ECO:0000256" key="3">
    <source>
        <dbReference type="ARBA" id="ARBA00022692"/>
    </source>
</evidence>
<dbReference type="PANTHER" id="PTHR35007:SF4">
    <property type="entry name" value="CONSERVED TRANSMEMBRANE PROTEIN-RELATED"/>
    <property type="match status" value="1"/>
</dbReference>
<evidence type="ECO:0000256" key="2">
    <source>
        <dbReference type="ARBA" id="ARBA00022475"/>
    </source>
</evidence>
<evidence type="ECO:0000256" key="4">
    <source>
        <dbReference type="ARBA" id="ARBA00022989"/>
    </source>
</evidence>